<dbReference type="GO" id="GO:0005549">
    <property type="term" value="F:odorant binding"/>
    <property type="evidence" value="ECO:0007669"/>
    <property type="project" value="InterPro"/>
</dbReference>
<keyword evidence="8 10" id="KW-0675">Receptor</keyword>
<comment type="subcellular location">
    <subcellularLocation>
        <location evidence="1 10">Cell membrane</location>
        <topology evidence="1 10">Multi-pass membrane protein</topology>
    </subcellularLocation>
</comment>
<dbReference type="EMBL" id="OU900094">
    <property type="protein sequence ID" value="CAG9854621.1"/>
    <property type="molecule type" value="Genomic_DNA"/>
</dbReference>
<dbReference type="AlphaFoldDB" id="A0A9N9XJU2"/>
<keyword evidence="2" id="KW-1003">Cell membrane</keyword>
<evidence type="ECO:0000256" key="3">
    <source>
        <dbReference type="ARBA" id="ARBA00022606"/>
    </source>
</evidence>
<dbReference type="GO" id="GO:0005886">
    <property type="term" value="C:plasma membrane"/>
    <property type="evidence" value="ECO:0007669"/>
    <property type="project" value="UniProtKB-SubCell"/>
</dbReference>
<evidence type="ECO:0000256" key="6">
    <source>
        <dbReference type="ARBA" id="ARBA00022989"/>
    </source>
</evidence>
<sequence>MDIENDLPFVVLKPLYTNYVFPSKRDQFNMSKFFLIGASYRLSAFVLIVIGAVCHFIYIAKRNVEGLNASEDIVVICAGFEIILLLVIATILHKKWKEFFESILDSSIYGKPDDFDENLKQTNFLGSWLLRYYFLGCIAYALISLLEAGNCSKIKEKYNLRNIACYTFVPIWLPFDITNRFYVVMLFTTQFFLTMKSVEPAAMICYIVYQCTQLFLSHIEALKKHFNEIINAKDIEYRPDGIGYWIRYHNHLLKLGEEFRHLVKVTVGHVVLISALVFGCAETQLINGIKPFGALIFFLGWLAVVLLLCHAGETMMNSFLSVHDAVRDSDWYLCSLSVQKKVLLILLRSQKPICLEAVPLGAMNYSLCVMIIKTSYSYMTILNRSV</sequence>
<evidence type="ECO:0000256" key="4">
    <source>
        <dbReference type="ARBA" id="ARBA00022692"/>
    </source>
</evidence>
<dbReference type="Proteomes" id="UP001153712">
    <property type="component" value="Chromosome 1"/>
</dbReference>
<evidence type="ECO:0000256" key="2">
    <source>
        <dbReference type="ARBA" id="ARBA00022475"/>
    </source>
</evidence>
<proteinExistence type="inferred from homology"/>
<keyword evidence="7 10" id="KW-0472">Membrane</keyword>
<name>A0A9N9XJU2_PHYSR</name>
<feature type="transmembrane region" description="Helical" evidence="10">
    <location>
        <begin position="38"/>
        <end position="60"/>
    </location>
</feature>
<evidence type="ECO:0000256" key="10">
    <source>
        <dbReference type="RuleBase" id="RU351113"/>
    </source>
</evidence>
<reference evidence="11" key="1">
    <citation type="submission" date="2022-01" db="EMBL/GenBank/DDBJ databases">
        <authorList>
            <person name="King R."/>
        </authorList>
    </citation>
    <scope>NUCLEOTIDE SEQUENCE</scope>
</reference>
<protein>
    <recommendedName>
        <fullName evidence="10">Odorant receptor</fullName>
    </recommendedName>
</protein>
<evidence type="ECO:0000256" key="1">
    <source>
        <dbReference type="ARBA" id="ARBA00004651"/>
    </source>
</evidence>
<evidence type="ECO:0000313" key="12">
    <source>
        <dbReference type="Proteomes" id="UP001153712"/>
    </source>
</evidence>
<dbReference type="OrthoDB" id="6746749at2759"/>
<gene>
    <name evidence="11" type="ORF">PHYEVI_LOCUS1082</name>
</gene>
<feature type="transmembrane region" description="Helical" evidence="10">
    <location>
        <begin position="72"/>
        <end position="92"/>
    </location>
</feature>
<dbReference type="InterPro" id="IPR004117">
    <property type="entry name" value="7tm6_olfct_rcpt"/>
</dbReference>
<dbReference type="Pfam" id="PF02949">
    <property type="entry name" value="7tm_6"/>
    <property type="match status" value="1"/>
</dbReference>
<accession>A0A9N9XJU2</accession>
<evidence type="ECO:0000313" key="11">
    <source>
        <dbReference type="EMBL" id="CAG9854621.1"/>
    </source>
</evidence>
<evidence type="ECO:0000256" key="5">
    <source>
        <dbReference type="ARBA" id="ARBA00022725"/>
    </source>
</evidence>
<comment type="similarity">
    <text evidence="10">Belongs to the insect chemoreceptor superfamily. Heteromeric odorant receptor channel (TC 1.A.69) family.</text>
</comment>
<feature type="transmembrane region" description="Helical" evidence="10">
    <location>
        <begin position="262"/>
        <end position="286"/>
    </location>
</feature>
<organism evidence="11 12">
    <name type="scientific">Phyllotreta striolata</name>
    <name type="common">Striped flea beetle</name>
    <name type="synonym">Crioceris striolata</name>
    <dbReference type="NCBI Taxonomy" id="444603"/>
    <lineage>
        <taxon>Eukaryota</taxon>
        <taxon>Metazoa</taxon>
        <taxon>Ecdysozoa</taxon>
        <taxon>Arthropoda</taxon>
        <taxon>Hexapoda</taxon>
        <taxon>Insecta</taxon>
        <taxon>Pterygota</taxon>
        <taxon>Neoptera</taxon>
        <taxon>Endopterygota</taxon>
        <taxon>Coleoptera</taxon>
        <taxon>Polyphaga</taxon>
        <taxon>Cucujiformia</taxon>
        <taxon>Chrysomeloidea</taxon>
        <taxon>Chrysomelidae</taxon>
        <taxon>Galerucinae</taxon>
        <taxon>Alticini</taxon>
        <taxon>Phyllotreta</taxon>
    </lineage>
</organism>
<dbReference type="GO" id="GO:0007165">
    <property type="term" value="P:signal transduction"/>
    <property type="evidence" value="ECO:0007669"/>
    <property type="project" value="UniProtKB-KW"/>
</dbReference>
<keyword evidence="9 10" id="KW-0807">Transducer</keyword>
<feature type="transmembrane region" description="Helical" evidence="10">
    <location>
        <begin position="292"/>
        <end position="311"/>
    </location>
</feature>
<feature type="transmembrane region" description="Helical" evidence="10">
    <location>
        <begin position="158"/>
        <end position="175"/>
    </location>
</feature>
<evidence type="ECO:0000256" key="8">
    <source>
        <dbReference type="ARBA" id="ARBA00023170"/>
    </source>
</evidence>
<keyword evidence="12" id="KW-1185">Reference proteome</keyword>
<keyword evidence="3 10" id="KW-0716">Sensory transduction</keyword>
<comment type="caution">
    <text evidence="10">Lacks conserved residue(s) required for the propagation of feature annotation.</text>
</comment>
<evidence type="ECO:0000256" key="9">
    <source>
        <dbReference type="ARBA" id="ARBA00023224"/>
    </source>
</evidence>
<evidence type="ECO:0000256" key="7">
    <source>
        <dbReference type="ARBA" id="ARBA00023136"/>
    </source>
</evidence>
<dbReference type="GO" id="GO:0004984">
    <property type="term" value="F:olfactory receptor activity"/>
    <property type="evidence" value="ECO:0007669"/>
    <property type="project" value="InterPro"/>
</dbReference>
<keyword evidence="6 10" id="KW-1133">Transmembrane helix</keyword>
<dbReference type="PANTHER" id="PTHR21137:SF35">
    <property type="entry name" value="ODORANT RECEPTOR 19A-RELATED"/>
    <property type="match status" value="1"/>
</dbReference>
<keyword evidence="5 10" id="KW-0552">Olfaction</keyword>
<dbReference type="PANTHER" id="PTHR21137">
    <property type="entry name" value="ODORANT RECEPTOR"/>
    <property type="match status" value="1"/>
</dbReference>
<feature type="transmembrane region" description="Helical" evidence="10">
    <location>
        <begin position="128"/>
        <end position="146"/>
    </location>
</feature>
<keyword evidence="4 10" id="KW-0812">Transmembrane</keyword>